<comment type="caution">
    <text evidence="1">The sequence shown here is derived from an EMBL/GenBank/DDBJ whole genome shotgun (WGS) entry which is preliminary data.</text>
</comment>
<protein>
    <submittedName>
        <fullName evidence="1">Uncharacterized protein</fullName>
    </submittedName>
</protein>
<keyword evidence="2" id="KW-1185">Reference proteome</keyword>
<dbReference type="EMBL" id="BQNB010014755">
    <property type="protein sequence ID" value="GJT32008.1"/>
    <property type="molecule type" value="Genomic_DNA"/>
</dbReference>
<accession>A0ABQ5D1E0</accession>
<organism evidence="1 2">
    <name type="scientific">Tanacetum coccineum</name>
    <dbReference type="NCBI Taxonomy" id="301880"/>
    <lineage>
        <taxon>Eukaryota</taxon>
        <taxon>Viridiplantae</taxon>
        <taxon>Streptophyta</taxon>
        <taxon>Embryophyta</taxon>
        <taxon>Tracheophyta</taxon>
        <taxon>Spermatophyta</taxon>
        <taxon>Magnoliopsida</taxon>
        <taxon>eudicotyledons</taxon>
        <taxon>Gunneridae</taxon>
        <taxon>Pentapetalae</taxon>
        <taxon>asterids</taxon>
        <taxon>campanulids</taxon>
        <taxon>Asterales</taxon>
        <taxon>Asteraceae</taxon>
        <taxon>Asteroideae</taxon>
        <taxon>Anthemideae</taxon>
        <taxon>Anthemidinae</taxon>
        <taxon>Tanacetum</taxon>
    </lineage>
</organism>
<sequence length="205" mass="24643">MVEPKKPKKKKDQIEYDADVAQRLQAELDKEARLEREIEKKLGQEREELTIEERSKLFVELMNERKKHFARIRAEEQKRKPPTKTQKRNLMKVIRVGNHTEVYHFFDDMLKAFDKDDLVMLWSLVKEKFNSTEPIDHKEREIWVELKRLFEPNIDDELWKLQKNIHDLTWRLYDSCGVHHVSIEKGIDITCGREGSVLWPRGTLH</sequence>
<proteinExistence type="predicted"/>
<evidence type="ECO:0000313" key="1">
    <source>
        <dbReference type="EMBL" id="GJT32008.1"/>
    </source>
</evidence>
<name>A0ABQ5D1E0_9ASTR</name>
<dbReference type="Proteomes" id="UP001151760">
    <property type="component" value="Unassembled WGS sequence"/>
</dbReference>
<reference evidence="1" key="1">
    <citation type="journal article" date="2022" name="Int. J. Mol. Sci.">
        <title>Draft Genome of Tanacetum Coccineum: Genomic Comparison of Closely Related Tanacetum-Family Plants.</title>
        <authorList>
            <person name="Yamashiro T."/>
            <person name="Shiraishi A."/>
            <person name="Nakayama K."/>
            <person name="Satake H."/>
        </authorList>
    </citation>
    <scope>NUCLEOTIDE SEQUENCE</scope>
</reference>
<evidence type="ECO:0000313" key="2">
    <source>
        <dbReference type="Proteomes" id="UP001151760"/>
    </source>
</evidence>
<reference evidence="1" key="2">
    <citation type="submission" date="2022-01" db="EMBL/GenBank/DDBJ databases">
        <authorList>
            <person name="Yamashiro T."/>
            <person name="Shiraishi A."/>
            <person name="Satake H."/>
            <person name="Nakayama K."/>
        </authorList>
    </citation>
    <scope>NUCLEOTIDE SEQUENCE</scope>
</reference>
<gene>
    <name evidence="1" type="ORF">Tco_0922427</name>
</gene>